<gene>
    <name evidence="1" type="ORF">LSALG_LOCUS16628</name>
</gene>
<evidence type="ECO:0008006" key="3">
    <source>
        <dbReference type="Google" id="ProtNLM"/>
    </source>
</evidence>
<protein>
    <recommendedName>
        <fullName evidence="3">RRM domain-containing protein</fullName>
    </recommendedName>
</protein>
<dbReference type="CDD" id="cd00590">
    <property type="entry name" value="RRM_SF"/>
    <property type="match status" value="1"/>
</dbReference>
<dbReference type="SUPFAM" id="SSF54928">
    <property type="entry name" value="RNA-binding domain, RBD"/>
    <property type="match status" value="1"/>
</dbReference>
<dbReference type="GO" id="GO:0003676">
    <property type="term" value="F:nucleic acid binding"/>
    <property type="evidence" value="ECO:0007669"/>
    <property type="project" value="InterPro"/>
</dbReference>
<sequence length="359" mass="40291">MVSNHSSSSFGEGWKMNKYHDRKASTERPHASSRSDDSFYITNFPDYIIHSDIWRACSRFGKVCDVFISKKLFCMGKRFGFVRFSVTSGNCEKSSFDKEEVAIVLEFGNFVIDNKKLACLAKARDFNTLPSLGMLCHDEGLDDFIVRYVGGVWVIFEFKSKEACLPLRAWSKNSFRLILAKWGSIAHLDDNIREDVYKSRVCIITPFLGIISKVIKVSIDGEIFPICIKEAPGWNPTFACEFNNIDNDSVDVIHRFEQDHNSRNDSLTDREDISLDPFGIYDVATKLTVAQAAPDAVNSTIIAQATPIAVKSATRASVAVKNVTEAPDKASDTTSTTSTPFFSSNIRKRTWSQSEYKGE</sequence>
<reference evidence="1" key="1">
    <citation type="submission" date="2023-04" db="EMBL/GenBank/DDBJ databases">
        <authorList>
            <person name="Vijverberg K."/>
            <person name="Xiong W."/>
            <person name="Schranz E."/>
        </authorList>
    </citation>
    <scope>NUCLEOTIDE SEQUENCE</scope>
</reference>
<dbReference type="Proteomes" id="UP001177003">
    <property type="component" value="Chromosome 3"/>
</dbReference>
<accession>A0AA35YMG0</accession>
<name>A0AA35YMG0_LACSI</name>
<dbReference type="InterPro" id="IPR035979">
    <property type="entry name" value="RBD_domain_sf"/>
</dbReference>
<evidence type="ECO:0000313" key="1">
    <source>
        <dbReference type="EMBL" id="CAI9276659.1"/>
    </source>
</evidence>
<evidence type="ECO:0000313" key="2">
    <source>
        <dbReference type="Proteomes" id="UP001177003"/>
    </source>
</evidence>
<dbReference type="Gene3D" id="3.30.70.330">
    <property type="match status" value="1"/>
</dbReference>
<proteinExistence type="predicted"/>
<dbReference type="AlphaFoldDB" id="A0AA35YMG0"/>
<dbReference type="InterPro" id="IPR012677">
    <property type="entry name" value="Nucleotide-bd_a/b_plait_sf"/>
</dbReference>
<keyword evidence="2" id="KW-1185">Reference proteome</keyword>
<dbReference type="EMBL" id="OX465079">
    <property type="protein sequence ID" value="CAI9276659.1"/>
    <property type="molecule type" value="Genomic_DNA"/>
</dbReference>
<organism evidence="1 2">
    <name type="scientific">Lactuca saligna</name>
    <name type="common">Willowleaf lettuce</name>
    <dbReference type="NCBI Taxonomy" id="75948"/>
    <lineage>
        <taxon>Eukaryota</taxon>
        <taxon>Viridiplantae</taxon>
        <taxon>Streptophyta</taxon>
        <taxon>Embryophyta</taxon>
        <taxon>Tracheophyta</taxon>
        <taxon>Spermatophyta</taxon>
        <taxon>Magnoliopsida</taxon>
        <taxon>eudicotyledons</taxon>
        <taxon>Gunneridae</taxon>
        <taxon>Pentapetalae</taxon>
        <taxon>asterids</taxon>
        <taxon>campanulids</taxon>
        <taxon>Asterales</taxon>
        <taxon>Asteraceae</taxon>
        <taxon>Cichorioideae</taxon>
        <taxon>Cichorieae</taxon>
        <taxon>Lactucinae</taxon>
        <taxon>Lactuca</taxon>
    </lineage>
</organism>